<dbReference type="Pfam" id="PF13424">
    <property type="entry name" value="TPR_12"/>
    <property type="match status" value="1"/>
</dbReference>
<dbReference type="InterPro" id="IPR051012">
    <property type="entry name" value="CellSynth/LPSAsmb/PSIAsmb"/>
</dbReference>
<evidence type="ECO:0000256" key="2">
    <source>
        <dbReference type="ARBA" id="ARBA00022803"/>
    </source>
</evidence>
<dbReference type="PROSITE" id="PS50293">
    <property type="entry name" value="TPR_REGION"/>
    <property type="match status" value="2"/>
</dbReference>
<evidence type="ECO:0000313" key="6">
    <source>
        <dbReference type="Proteomes" id="UP000095247"/>
    </source>
</evidence>
<dbReference type="EMBL" id="MDCO01000012">
    <property type="protein sequence ID" value="OEJ14157.1"/>
    <property type="molecule type" value="Genomic_DNA"/>
</dbReference>
<keyword evidence="1" id="KW-0677">Repeat</keyword>
<dbReference type="InterPro" id="IPR011990">
    <property type="entry name" value="TPR-like_helical_dom_sf"/>
</dbReference>
<keyword evidence="4" id="KW-0812">Transmembrane</keyword>
<dbReference type="SMART" id="SM00028">
    <property type="entry name" value="TPR"/>
    <property type="match status" value="3"/>
</dbReference>
<feature type="transmembrane region" description="Helical" evidence="4">
    <location>
        <begin position="12"/>
        <end position="34"/>
    </location>
</feature>
<comment type="caution">
    <text evidence="5">The sequence shown here is derived from an EMBL/GenBank/DDBJ whole genome shotgun (WGS) entry which is preliminary data.</text>
</comment>
<dbReference type="PANTHER" id="PTHR45586">
    <property type="entry name" value="TPR REPEAT-CONTAINING PROTEIN PA4667"/>
    <property type="match status" value="1"/>
</dbReference>
<dbReference type="PANTHER" id="PTHR45586:SF1">
    <property type="entry name" value="LIPOPOLYSACCHARIDE ASSEMBLY PROTEIN B"/>
    <property type="match status" value="1"/>
</dbReference>
<accession>A0A1E5NDH7</accession>
<reference evidence="5 6" key="1">
    <citation type="submission" date="2016-08" db="EMBL/GenBank/DDBJ databases">
        <title>Characterization and recognition of Brachyspira hampsonii sp. nov., a novel intestinal spirochete that is pathogenic to pigs.</title>
        <authorList>
            <person name="Mirajkar N."/>
            <person name="La T."/>
            <person name="Phillips N."/>
            <person name="Hampson D."/>
            <person name="Gebhart C."/>
        </authorList>
    </citation>
    <scope>NUCLEOTIDE SEQUENCE [LARGE SCALE GENOMIC DNA]</scope>
    <source>
        <strain evidence="5 6">P280/1</strain>
    </source>
</reference>
<proteinExistence type="predicted"/>
<feature type="repeat" description="TPR" evidence="3">
    <location>
        <begin position="270"/>
        <end position="303"/>
    </location>
</feature>
<feature type="repeat" description="TPR" evidence="3">
    <location>
        <begin position="236"/>
        <end position="269"/>
    </location>
</feature>
<dbReference type="Gene3D" id="1.25.40.10">
    <property type="entry name" value="Tetratricopeptide repeat domain"/>
    <property type="match status" value="2"/>
</dbReference>
<name>A0A1E5NDH7_9SPIR</name>
<evidence type="ECO:0000256" key="3">
    <source>
        <dbReference type="PROSITE-ProRule" id="PRU00339"/>
    </source>
</evidence>
<gene>
    <name evidence="5" type="ORF">BFL38_05365</name>
</gene>
<keyword evidence="4" id="KW-0472">Membrane</keyword>
<keyword evidence="4" id="KW-1133">Transmembrane helix</keyword>
<sequence length="313" mass="36800">MPYLYNVEKKISIHIVAATLITAAAVIAVAYLFTSNYIEKKRLKSIYDYMESEDYNNASFLFNDLYSKKPLNKNILITGIDLYYDILIRSDKKEIIVSASENIIRYANQLLLSFKFIKNKNIIHQRLAYSYQRLGYAYYIDSYNSYIEAINEGDNRVSTAIELSKICYEIGLFKDAVKYLEDAIDRELKENSDKFINMELYYELANAYEGDKDYTKAIQILSSMDGKFNNNTMLESSAYFKLGNLYYRQGLYKESEFFYKKALEIDEKNPDLYYSIGTLYLETKRRNEAVKMFREALKIDNSYKPARDTLRRL</sequence>
<keyword evidence="2 3" id="KW-0802">TPR repeat</keyword>
<dbReference type="InterPro" id="IPR019734">
    <property type="entry name" value="TPR_rpt"/>
</dbReference>
<evidence type="ECO:0000313" key="5">
    <source>
        <dbReference type="EMBL" id="OEJ14157.1"/>
    </source>
</evidence>
<evidence type="ECO:0000256" key="4">
    <source>
        <dbReference type="SAM" id="Phobius"/>
    </source>
</evidence>
<protein>
    <submittedName>
        <fullName evidence="5">Uncharacterized protein</fullName>
    </submittedName>
</protein>
<dbReference type="Proteomes" id="UP000095247">
    <property type="component" value="Unassembled WGS sequence"/>
</dbReference>
<organism evidence="5 6">
    <name type="scientific">Brachyspira hampsonii</name>
    <dbReference type="NCBI Taxonomy" id="1287055"/>
    <lineage>
        <taxon>Bacteria</taxon>
        <taxon>Pseudomonadati</taxon>
        <taxon>Spirochaetota</taxon>
        <taxon>Spirochaetia</taxon>
        <taxon>Brachyspirales</taxon>
        <taxon>Brachyspiraceae</taxon>
        <taxon>Brachyspira</taxon>
    </lineage>
</organism>
<evidence type="ECO:0000256" key="1">
    <source>
        <dbReference type="ARBA" id="ARBA00022737"/>
    </source>
</evidence>
<dbReference type="AlphaFoldDB" id="A0A1E5NDH7"/>
<dbReference type="PROSITE" id="PS50005">
    <property type="entry name" value="TPR"/>
    <property type="match status" value="2"/>
</dbReference>
<dbReference type="SUPFAM" id="SSF48452">
    <property type="entry name" value="TPR-like"/>
    <property type="match status" value="2"/>
</dbReference>